<dbReference type="PANTHER" id="PTHR31356:SF36">
    <property type="entry name" value="L-ASCORBATE PEROXIDASE 3"/>
    <property type="match status" value="1"/>
</dbReference>
<dbReference type="VEuPathDB" id="FungiDB:YALI1_D33653g"/>
<organism evidence="10 11">
    <name type="scientific">Yarrowia lipolytica</name>
    <name type="common">Candida lipolytica</name>
    <dbReference type="NCBI Taxonomy" id="4952"/>
    <lineage>
        <taxon>Eukaryota</taxon>
        <taxon>Fungi</taxon>
        <taxon>Dikarya</taxon>
        <taxon>Ascomycota</taxon>
        <taxon>Saccharomycotina</taxon>
        <taxon>Dipodascomycetes</taxon>
        <taxon>Dipodascales</taxon>
        <taxon>Dipodascales incertae sedis</taxon>
        <taxon>Yarrowia</taxon>
    </lineage>
</organism>
<evidence type="ECO:0000256" key="5">
    <source>
        <dbReference type="ARBA" id="ARBA00022723"/>
    </source>
</evidence>
<dbReference type="GO" id="GO:0046872">
    <property type="term" value="F:metal ion binding"/>
    <property type="evidence" value="ECO:0007669"/>
    <property type="project" value="UniProtKB-UniRule"/>
</dbReference>
<dbReference type="InterPro" id="IPR044831">
    <property type="entry name" value="Ccp1-like"/>
</dbReference>
<dbReference type="PROSITE" id="PS00436">
    <property type="entry name" value="PEROXIDASE_2"/>
    <property type="match status" value="1"/>
</dbReference>
<dbReference type="GO" id="GO:0004601">
    <property type="term" value="F:peroxidase activity"/>
    <property type="evidence" value="ECO:0007669"/>
    <property type="project" value="UniProtKB-KW"/>
</dbReference>
<evidence type="ECO:0000313" key="10">
    <source>
        <dbReference type="EMBL" id="RDW22607.1"/>
    </source>
</evidence>
<dbReference type="PROSITE" id="PS00435">
    <property type="entry name" value="PEROXIDASE_1"/>
    <property type="match status" value="1"/>
</dbReference>
<dbReference type="GO" id="GO:0042744">
    <property type="term" value="P:hydrogen peroxide catabolic process"/>
    <property type="evidence" value="ECO:0007669"/>
    <property type="project" value="TreeGrafter"/>
</dbReference>
<keyword evidence="7" id="KW-0408">Iron</keyword>
<dbReference type="GO" id="GO:0034599">
    <property type="term" value="P:cellular response to oxidative stress"/>
    <property type="evidence" value="ECO:0007669"/>
    <property type="project" value="InterPro"/>
</dbReference>
<dbReference type="EMBL" id="KZ859195">
    <property type="protein sequence ID" value="RDW22607.1"/>
    <property type="molecule type" value="Genomic_DNA"/>
</dbReference>
<name>A0A371BWZ3_YARLL</name>
<dbReference type="InterPro" id="IPR019793">
    <property type="entry name" value="Peroxidases_heam-ligand_BS"/>
</dbReference>
<dbReference type="SMR" id="A0A371BWZ3"/>
<dbReference type="FunFam" id="1.10.520.10:FF:000005">
    <property type="entry name" value="Cytochrome c peroxidase"/>
    <property type="match status" value="1"/>
</dbReference>
<accession>A0A371BWZ3</accession>
<keyword evidence="4" id="KW-0349">Heme</keyword>
<dbReference type="Gene3D" id="1.10.520.10">
    <property type="match status" value="1"/>
</dbReference>
<dbReference type="GO" id="GO:0000302">
    <property type="term" value="P:response to reactive oxygen species"/>
    <property type="evidence" value="ECO:0007669"/>
    <property type="project" value="TreeGrafter"/>
</dbReference>
<sequence length="297" mass="33712">MNYPSVSEQKHRVFIIYSAYLRVQFRESARLAVSVRNKNYNLVRADLHNILPQKNTTVFKDGTLAPLLIRLAWHSCATYDKYTRTGGSNGATMRYHLEASDEGNVGLEVARLSLEPIKRKHPWITYADLWILAGVVSIEACKGPSIKWRDGRVDYEDDLLVPPNGRLPLGGGDASHVRTIFSRMGFNDQETVALIGAHSLGRLHHHRSGFDGPWTSNPAKCDNEFYKLLLGNVWTLVDSPTGRKQYVNSTGQVMMPSDMSLIEDANFRFWVDQYAVSEELWRDHFALAFEKLTELGR</sequence>
<dbReference type="InterPro" id="IPR019794">
    <property type="entry name" value="Peroxidases_AS"/>
</dbReference>
<evidence type="ECO:0000256" key="8">
    <source>
        <dbReference type="RuleBase" id="RU363051"/>
    </source>
</evidence>
<gene>
    <name evidence="10" type="ORF">B0I71DRAFT_90305</name>
</gene>
<dbReference type="InterPro" id="IPR010255">
    <property type="entry name" value="Haem_peroxidase_sf"/>
</dbReference>
<dbReference type="Gene3D" id="1.10.420.10">
    <property type="entry name" value="Peroxidase, domain 2"/>
    <property type="match status" value="1"/>
</dbReference>
<evidence type="ECO:0000313" key="11">
    <source>
        <dbReference type="Proteomes" id="UP000256601"/>
    </source>
</evidence>
<keyword evidence="3 8" id="KW-0575">Peroxidase</keyword>
<evidence type="ECO:0000256" key="3">
    <source>
        <dbReference type="ARBA" id="ARBA00022559"/>
    </source>
</evidence>
<comment type="function">
    <text evidence="1">Destroys radicals which are normally produced within the cells and which are toxic to biological systems.</text>
</comment>
<evidence type="ECO:0000256" key="4">
    <source>
        <dbReference type="ARBA" id="ARBA00022617"/>
    </source>
</evidence>
<dbReference type="InterPro" id="IPR002016">
    <property type="entry name" value="Haem_peroxidase"/>
</dbReference>
<dbReference type="SUPFAM" id="SSF48113">
    <property type="entry name" value="Heme-dependent peroxidases"/>
    <property type="match status" value="1"/>
</dbReference>
<dbReference type="PRINTS" id="PR00459">
    <property type="entry name" value="ASPEROXIDASE"/>
</dbReference>
<dbReference type="PROSITE" id="PS50873">
    <property type="entry name" value="PEROXIDASE_4"/>
    <property type="match status" value="1"/>
</dbReference>
<keyword evidence="6 8" id="KW-0560">Oxidoreductase</keyword>
<protein>
    <recommendedName>
        <fullName evidence="8">Peroxidase</fullName>
        <ecNumber evidence="8">1.11.1.-</ecNumber>
    </recommendedName>
</protein>
<dbReference type="VEuPathDB" id="FungiDB:YALI0_D25366g"/>
<dbReference type="AlphaFoldDB" id="A0A371BWZ3"/>
<feature type="domain" description="Plant heme peroxidase family profile" evidence="9">
    <location>
        <begin position="60"/>
        <end position="297"/>
    </location>
</feature>
<evidence type="ECO:0000259" key="9">
    <source>
        <dbReference type="PROSITE" id="PS50873"/>
    </source>
</evidence>
<dbReference type="PANTHER" id="PTHR31356">
    <property type="entry name" value="THYLAKOID LUMENAL 29 KDA PROTEIN, CHLOROPLASTIC-RELATED"/>
    <property type="match status" value="1"/>
</dbReference>
<dbReference type="InterPro" id="IPR002207">
    <property type="entry name" value="Peroxidase_I"/>
</dbReference>
<dbReference type="EC" id="1.11.1.-" evidence="8"/>
<evidence type="ECO:0000256" key="2">
    <source>
        <dbReference type="ARBA" id="ARBA00005997"/>
    </source>
</evidence>
<dbReference type="GO" id="GO:0020037">
    <property type="term" value="F:heme binding"/>
    <property type="evidence" value="ECO:0007669"/>
    <property type="project" value="UniProtKB-UniRule"/>
</dbReference>
<evidence type="ECO:0000256" key="7">
    <source>
        <dbReference type="ARBA" id="ARBA00023004"/>
    </source>
</evidence>
<keyword evidence="5" id="KW-0479">Metal-binding</keyword>
<dbReference type="PRINTS" id="PR00458">
    <property type="entry name" value="PEROXIDASE"/>
</dbReference>
<dbReference type="Pfam" id="PF00141">
    <property type="entry name" value="peroxidase"/>
    <property type="match status" value="1"/>
</dbReference>
<proteinExistence type="inferred from homology"/>
<reference evidence="10 11" key="1">
    <citation type="submission" date="2018-07" db="EMBL/GenBank/DDBJ databases">
        <title>Draft Genome Assemblies for Five Robust Yarrowia lipolytica Strains Exhibiting High Lipid Production and Pentose Sugar Utilization and Sugar Alcohol Secretion from Undetoxified Lignocellulosic Biomass Hydrolysates.</title>
        <authorList>
            <consortium name="DOE Joint Genome Institute"/>
            <person name="Walker C."/>
            <person name="Ryu S."/>
            <person name="Na H."/>
            <person name="Zane M."/>
            <person name="LaButti K."/>
            <person name="Lipzen A."/>
            <person name="Haridas S."/>
            <person name="Barry K."/>
            <person name="Grigoriev I.V."/>
            <person name="Quarterman J."/>
            <person name="Slininger P."/>
            <person name="Dien B."/>
            <person name="Trinh C.T."/>
        </authorList>
    </citation>
    <scope>NUCLEOTIDE SEQUENCE [LARGE SCALE GENOMIC DNA]</scope>
    <source>
        <strain evidence="10 11">YB392</strain>
    </source>
</reference>
<dbReference type="OMA" id="MGKCYPK"/>
<evidence type="ECO:0000256" key="6">
    <source>
        <dbReference type="ARBA" id="ARBA00023002"/>
    </source>
</evidence>
<comment type="similarity">
    <text evidence="2">Belongs to the peroxidase family. Cytochrome c peroxidase subfamily.</text>
</comment>
<evidence type="ECO:0000256" key="1">
    <source>
        <dbReference type="ARBA" id="ARBA00003917"/>
    </source>
</evidence>
<dbReference type="Proteomes" id="UP000256601">
    <property type="component" value="Unassembled WGS sequence"/>
</dbReference>